<comment type="similarity">
    <text evidence="1">Belongs to the prokaryotic/mitochondrial release factor family.</text>
</comment>
<evidence type="ECO:0000256" key="2">
    <source>
        <dbReference type="SAM" id="MobiDB-lite"/>
    </source>
</evidence>
<feature type="domain" description="Prokaryotic-type class I peptide chain release factors" evidence="3">
    <location>
        <begin position="7"/>
        <end position="127"/>
    </location>
</feature>
<dbReference type="InterPro" id="IPR045853">
    <property type="entry name" value="Pep_chain_release_fac_I_sf"/>
</dbReference>
<sequence>MDWQTIKQEVTVRTSRSSGAGGQHVNKTETRVEILFDLRNTTALNSREKKNIRYHNKRKIDKNGLVSIIDQSGRSQHTNKTRAMRRLKELVSDGSKPIPKKHVGKAFTASRGKRLDNKKRRAEIKAGRGKIRY</sequence>
<gene>
    <name evidence="4" type="ORF">GGR27_000047</name>
</gene>
<dbReference type="Pfam" id="PF00472">
    <property type="entry name" value="RF-1"/>
    <property type="match status" value="1"/>
</dbReference>
<dbReference type="NCBIfam" id="NF006718">
    <property type="entry name" value="PRK09256.1"/>
    <property type="match status" value="1"/>
</dbReference>
<proteinExistence type="inferred from homology"/>
<evidence type="ECO:0000256" key="1">
    <source>
        <dbReference type="ARBA" id="ARBA00010835"/>
    </source>
</evidence>
<dbReference type="Proteomes" id="UP000770785">
    <property type="component" value="Unassembled WGS sequence"/>
</dbReference>
<organism evidence="4 5">
    <name type="scientific">Neolewinella antarctica</name>
    <dbReference type="NCBI Taxonomy" id="442734"/>
    <lineage>
        <taxon>Bacteria</taxon>
        <taxon>Pseudomonadati</taxon>
        <taxon>Bacteroidota</taxon>
        <taxon>Saprospiria</taxon>
        <taxon>Saprospirales</taxon>
        <taxon>Lewinellaceae</taxon>
        <taxon>Neolewinella</taxon>
    </lineage>
</organism>
<evidence type="ECO:0000313" key="4">
    <source>
        <dbReference type="EMBL" id="NJC24566.1"/>
    </source>
</evidence>
<dbReference type="RefSeq" id="WP_168035389.1">
    <property type="nucleotide sequence ID" value="NZ_JAATJH010000001.1"/>
</dbReference>
<evidence type="ECO:0000313" key="5">
    <source>
        <dbReference type="Proteomes" id="UP000770785"/>
    </source>
</evidence>
<reference evidence="4 5" key="1">
    <citation type="submission" date="2020-03" db="EMBL/GenBank/DDBJ databases">
        <title>Genomic Encyclopedia of Type Strains, Phase IV (KMG-IV): sequencing the most valuable type-strain genomes for metagenomic binning, comparative biology and taxonomic classification.</title>
        <authorList>
            <person name="Goeker M."/>
        </authorList>
    </citation>
    <scope>NUCLEOTIDE SEQUENCE [LARGE SCALE GENOMIC DNA]</scope>
    <source>
        <strain evidence="4 5">DSM 105096</strain>
    </source>
</reference>
<dbReference type="PANTHER" id="PTHR47814:SF1">
    <property type="entry name" value="PEPTIDYL-TRNA HYDROLASE ARFB"/>
    <property type="match status" value="1"/>
</dbReference>
<protein>
    <submittedName>
        <fullName evidence="4">Ribosome-associated protein</fullName>
    </submittedName>
</protein>
<evidence type="ECO:0000259" key="3">
    <source>
        <dbReference type="Pfam" id="PF00472"/>
    </source>
</evidence>
<comment type="caution">
    <text evidence="4">The sequence shown here is derived from an EMBL/GenBank/DDBJ whole genome shotgun (WGS) entry which is preliminary data.</text>
</comment>
<name>A0ABX0X5T3_9BACT</name>
<keyword evidence="5" id="KW-1185">Reference proteome</keyword>
<dbReference type="EMBL" id="JAATJH010000001">
    <property type="protein sequence ID" value="NJC24566.1"/>
    <property type="molecule type" value="Genomic_DNA"/>
</dbReference>
<feature type="region of interest" description="Disordered" evidence="2">
    <location>
        <begin position="1"/>
        <end position="26"/>
    </location>
</feature>
<dbReference type="PANTHER" id="PTHR47814">
    <property type="entry name" value="PEPTIDYL-TRNA HYDROLASE ARFB"/>
    <property type="match status" value="1"/>
</dbReference>
<dbReference type="InterPro" id="IPR000352">
    <property type="entry name" value="Pep_chain_release_fac_I"/>
</dbReference>
<dbReference type="Gene3D" id="3.30.160.20">
    <property type="match status" value="1"/>
</dbReference>
<dbReference type="SUPFAM" id="SSF75620">
    <property type="entry name" value="Release factor"/>
    <property type="match status" value="1"/>
</dbReference>
<feature type="compositionally biased region" description="Polar residues" evidence="2">
    <location>
        <begin position="1"/>
        <end position="18"/>
    </location>
</feature>
<accession>A0ABX0X5T3</accession>